<comment type="caution">
    <text evidence="1">The sequence shown here is derived from an EMBL/GenBank/DDBJ whole genome shotgun (WGS) entry which is preliminary data.</text>
</comment>
<organism evidence="1 2">
    <name type="scientific">Riccia fluitans</name>
    <dbReference type="NCBI Taxonomy" id="41844"/>
    <lineage>
        <taxon>Eukaryota</taxon>
        <taxon>Viridiplantae</taxon>
        <taxon>Streptophyta</taxon>
        <taxon>Embryophyta</taxon>
        <taxon>Marchantiophyta</taxon>
        <taxon>Marchantiopsida</taxon>
        <taxon>Marchantiidae</taxon>
        <taxon>Marchantiales</taxon>
        <taxon>Ricciaceae</taxon>
        <taxon>Riccia</taxon>
    </lineage>
</organism>
<keyword evidence="2" id="KW-1185">Reference proteome</keyword>
<reference evidence="1 2" key="1">
    <citation type="submission" date="2024-09" db="EMBL/GenBank/DDBJ databases">
        <title>Chromosome-scale assembly of Riccia fluitans.</title>
        <authorList>
            <person name="Paukszto L."/>
            <person name="Sawicki J."/>
            <person name="Karawczyk K."/>
            <person name="Piernik-Szablinska J."/>
            <person name="Szczecinska M."/>
            <person name="Mazdziarz M."/>
        </authorList>
    </citation>
    <scope>NUCLEOTIDE SEQUENCE [LARGE SCALE GENOMIC DNA]</scope>
    <source>
        <strain evidence="1">Rf_01</strain>
        <tissue evidence="1">Aerial parts of the thallus</tissue>
    </source>
</reference>
<proteinExistence type="predicted"/>
<evidence type="ECO:0000313" key="2">
    <source>
        <dbReference type="Proteomes" id="UP001605036"/>
    </source>
</evidence>
<sequence>MDSIDATHGRLLRASSHAQGCSFDSTPIVVELREIVTELKALRSDSACYVTEIKAIRSASVSCKASMQEVRRSVAHLATIKTCLESILLMVSTSTEKVLSHFKHVPLQMSSIWLRLAAASTYCVKCRTRLDSLKDAFKADYRYQTGIWEDLEANPVTAESSWENCFYNPVRFTQEHATYNSQL</sequence>
<dbReference type="EMBL" id="JBHFFA010000002">
    <property type="protein sequence ID" value="KAL2643879.1"/>
    <property type="molecule type" value="Genomic_DNA"/>
</dbReference>
<accession>A0ABD1ZAH5</accession>
<name>A0ABD1ZAH5_9MARC</name>
<gene>
    <name evidence="1" type="ORF">R1flu_011466</name>
</gene>
<dbReference type="AlphaFoldDB" id="A0ABD1ZAH5"/>
<protein>
    <submittedName>
        <fullName evidence="1">Uncharacterized protein</fullName>
    </submittedName>
</protein>
<dbReference type="Proteomes" id="UP001605036">
    <property type="component" value="Unassembled WGS sequence"/>
</dbReference>
<evidence type="ECO:0000313" key="1">
    <source>
        <dbReference type="EMBL" id="KAL2643879.1"/>
    </source>
</evidence>